<evidence type="ECO:0000313" key="2">
    <source>
        <dbReference type="EMBL" id="QHT33256.1"/>
    </source>
</evidence>
<dbReference type="AlphaFoldDB" id="A0A6C0EVQ0"/>
<sequence length="131" mass="15015">MESVLSRIDDRYKILKFIGTREHFATLMMNNPGILIFKFTADWCGPCKKIKDYSYMKSNELPEHITMFEVNVDECFDLYAFLKHKKMVNGIPVFLAYAKGMNEGPIASITGASIPDIEAFFTACKSYKFTN</sequence>
<dbReference type="Gene3D" id="3.40.30.10">
    <property type="entry name" value="Glutaredoxin"/>
    <property type="match status" value="1"/>
</dbReference>
<accession>A0A6C0EVQ0</accession>
<reference evidence="2" key="1">
    <citation type="journal article" date="2020" name="Nature">
        <title>Giant virus diversity and host interactions through global metagenomics.</title>
        <authorList>
            <person name="Schulz F."/>
            <person name="Roux S."/>
            <person name="Paez-Espino D."/>
            <person name="Jungbluth S."/>
            <person name="Walsh D.A."/>
            <person name="Denef V.J."/>
            <person name="McMahon K.D."/>
            <person name="Konstantinidis K.T."/>
            <person name="Eloe-Fadrosh E.A."/>
            <person name="Kyrpides N.C."/>
            <person name="Woyke T."/>
        </authorList>
    </citation>
    <scope>NUCLEOTIDE SEQUENCE</scope>
    <source>
        <strain evidence="2">GVMAG-M-3300009161-34</strain>
    </source>
</reference>
<dbReference type="Pfam" id="PF00085">
    <property type="entry name" value="Thioredoxin"/>
    <property type="match status" value="1"/>
</dbReference>
<proteinExistence type="predicted"/>
<protein>
    <recommendedName>
        <fullName evidence="1">Thioredoxin domain-containing protein</fullName>
    </recommendedName>
</protein>
<organism evidence="2">
    <name type="scientific">viral metagenome</name>
    <dbReference type="NCBI Taxonomy" id="1070528"/>
    <lineage>
        <taxon>unclassified sequences</taxon>
        <taxon>metagenomes</taxon>
        <taxon>organismal metagenomes</taxon>
    </lineage>
</organism>
<feature type="domain" description="Thioredoxin" evidence="1">
    <location>
        <begin position="20"/>
        <end position="111"/>
    </location>
</feature>
<dbReference type="CDD" id="cd02947">
    <property type="entry name" value="TRX_family"/>
    <property type="match status" value="1"/>
</dbReference>
<dbReference type="InterPro" id="IPR036249">
    <property type="entry name" value="Thioredoxin-like_sf"/>
</dbReference>
<name>A0A6C0EVQ0_9ZZZZ</name>
<dbReference type="EMBL" id="MN738961">
    <property type="protein sequence ID" value="QHT33256.1"/>
    <property type="molecule type" value="Genomic_DNA"/>
</dbReference>
<dbReference type="InterPro" id="IPR013766">
    <property type="entry name" value="Thioredoxin_domain"/>
</dbReference>
<dbReference type="SUPFAM" id="SSF52833">
    <property type="entry name" value="Thioredoxin-like"/>
    <property type="match status" value="1"/>
</dbReference>
<evidence type="ECO:0000259" key="1">
    <source>
        <dbReference type="Pfam" id="PF00085"/>
    </source>
</evidence>